<dbReference type="EMBL" id="JAROCD010000006">
    <property type="protein sequence ID" value="MDN4602144.1"/>
    <property type="molecule type" value="Genomic_DNA"/>
</dbReference>
<dbReference type="RefSeq" id="WP_301246876.1">
    <property type="nucleotide sequence ID" value="NZ_JAROCD010000006.1"/>
</dbReference>
<comment type="caution">
    <text evidence="1">The sequence shown here is derived from an EMBL/GenBank/DDBJ whole genome shotgun (WGS) entry which is preliminary data.</text>
</comment>
<dbReference type="Proteomes" id="UP001174205">
    <property type="component" value="Unassembled WGS sequence"/>
</dbReference>
<protein>
    <recommendedName>
        <fullName evidence="3">TetR family transcriptional regulator</fullName>
    </recommendedName>
</protein>
<gene>
    <name evidence="1" type="ORF">P5G61_12985</name>
</gene>
<proteinExistence type="predicted"/>
<evidence type="ECO:0000313" key="2">
    <source>
        <dbReference type="Proteomes" id="UP001174205"/>
    </source>
</evidence>
<reference evidence="1" key="1">
    <citation type="submission" date="2023-03" db="EMBL/GenBank/DDBJ databases">
        <title>MT1 and MT2 Draft Genomes of Novel Species.</title>
        <authorList>
            <person name="Venkateswaran K."/>
        </authorList>
    </citation>
    <scope>NUCLEOTIDE SEQUENCE</scope>
    <source>
        <strain evidence="1">F6_3S_P_1C</strain>
    </source>
</reference>
<organism evidence="1 2">
    <name type="scientific">Paenibacillus vandeheii</name>
    <dbReference type="NCBI Taxonomy" id="3035917"/>
    <lineage>
        <taxon>Bacteria</taxon>
        <taxon>Bacillati</taxon>
        <taxon>Bacillota</taxon>
        <taxon>Bacilli</taxon>
        <taxon>Bacillales</taxon>
        <taxon>Paenibacillaceae</taxon>
        <taxon>Paenibacillus</taxon>
    </lineage>
</organism>
<keyword evidence="2" id="KW-1185">Reference proteome</keyword>
<accession>A0ABT8JD71</accession>
<evidence type="ECO:0000313" key="1">
    <source>
        <dbReference type="EMBL" id="MDN4602144.1"/>
    </source>
</evidence>
<name>A0ABT8JD71_9BACL</name>
<sequence>MAKLVDEKIKKMLQQTIESIFLKGDTPHGADRHHIKIAAAMTGSAIYGAAHYWLNVEEKERTDVLIDIVRPYVMNGLGCIAMAMNTDEKRDCSDRNDGVP</sequence>
<evidence type="ECO:0008006" key="3">
    <source>
        <dbReference type="Google" id="ProtNLM"/>
    </source>
</evidence>